<evidence type="ECO:0000256" key="5">
    <source>
        <dbReference type="ARBA" id="ARBA00023458"/>
    </source>
</evidence>
<dbReference type="GO" id="GO:0005524">
    <property type="term" value="F:ATP binding"/>
    <property type="evidence" value="ECO:0007669"/>
    <property type="project" value="UniProtKB-KW"/>
</dbReference>
<evidence type="ECO:0000256" key="3">
    <source>
        <dbReference type="ARBA" id="ARBA00022840"/>
    </source>
</evidence>
<comment type="similarity">
    <text evidence="5 6">Belongs to the FtsA/MreB family.</text>
</comment>
<keyword evidence="1 6" id="KW-0963">Cytoplasm</keyword>
<sequence length="342" mass="36872">MFFAEDIGIDLGTASVLIFKKGKGIVLHEPSVVAIDKNTDKVIAVGEEARQMLGRTPGHIVAVRPLKDGVIADYDMTEKMLSHFIRKVIGQKFFFKPRVIVCIPTGATDVEERAVRQATLAAGARQAYIIEEPLAAALGAGINIAEPTGNMVVDIGGGTSDIAVLSLGGIVCNASLRIGGDKFDEAIVRYVRREYNLMIGDRTAEEIKIKVGTAFVREENRNKSIEVKGRDLVSGLPKTITITAEQTWEALQEPVEAVIEGVKKVLEITPPELAADIVNNGIVMTGGGALLDGLDLLLSKRTNLPVHIAEDAISCVARGTGKALQEMNILERTRNRSARRVL</sequence>
<evidence type="ECO:0000256" key="6">
    <source>
        <dbReference type="HAMAP-Rule" id="MF_02207"/>
    </source>
</evidence>
<comment type="function">
    <text evidence="6">Forms membrane-associated dynamic filaments that are essential for cell shape determination. Acts by regulating cell wall synthesis and cell elongation, and thus cell shape. A feedback loop between cell geometry and MreB localization may maintain elongated cell shape by targeting cell wall growth to regions of negative cell wall curvature.</text>
</comment>
<dbReference type="HAMAP" id="MF_02207">
    <property type="entry name" value="MreB"/>
    <property type="match status" value="1"/>
</dbReference>
<gene>
    <name evidence="6" type="primary">mreB</name>
    <name evidence="7" type="ORF">SAMN02745221_01288</name>
</gene>
<protein>
    <recommendedName>
        <fullName evidence="6">Cell shape-determining protein MreB</fullName>
    </recommendedName>
</protein>
<comment type="caution">
    <text evidence="6">Lacks conserved residue(s) required for the propagation of feature annotation.</text>
</comment>
<keyword evidence="2 6" id="KW-0547">Nucleotide-binding</keyword>
<dbReference type="Pfam" id="PF06723">
    <property type="entry name" value="MreB_Mbl"/>
    <property type="match status" value="1"/>
</dbReference>
<organism evidence="7 8">
    <name type="scientific">Thermosyntropha lipolytica DSM 11003</name>
    <dbReference type="NCBI Taxonomy" id="1123382"/>
    <lineage>
        <taxon>Bacteria</taxon>
        <taxon>Bacillati</taxon>
        <taxon>Bacillota</taxon>
        <taxon>Clostridia</taxon>
        <taxon>Eubacteriales</taxon>
        <taxon>Syntrophomonadaceae</taxon>
        <taxon>Thermosyntropha</taxon>
    </lineage>
</organism>
<dbReference type="OrthoDB" id="9768127at2"/>
<reference evidence="8" key="1">
    <citation type="submission" date="2016-11" db="EMBL/GenBank/DDBJ databases">
        <authorList>
            <person name="Varghese N."/>
            <person name="Submissions S."/>
        </authorList>
    </citation>
    <scope>NUCLEOTIDE SEQUENCE [LARGE SCALE GENOMIC DNA]</scope>
    <source>
        <strain evidence="8">DSM 11003</strain>
    </source>
</reference>
<dbReference type="STRING" id="1123382.SAMN02745221_01288"/>
<evidence type="ECO:0000313" key="8">
    <source>
        <dbReference type="Proteomes" id="UP000242329"/>
    </source>
</evidence>
<feature type="binding site" evidence="6">
    <location>
        <begin position="157"/>
        <end position="159"/>
    </location>
    <ligand>
        <name>ATP</name>
        <dbReference type="ChEBI" id="CHEBI:30616"/>
    </ligand>
</feature>
<dbReference type="GO" id="GO:0008360">
    <property type="term" value="P:regulation of cell shape"/>
    <property type="evidence" value="ECO:0007669"/>
    <property type="project" value="UniProtKB-UniRule"/>
</dbReference>
<dbReference type="GO" id="GO:0000902">
    <property type="term" value="P:cell morphogenesis"/>
    <property type="evidence" value="ECO:0007669"/>
    <property type="project" value="InterPro"/>
</dbReference>
<evidence type="ECO:0000256" key="1">
    <source>
        <dbReference type="ARBA" id="ARBA00022490"/>
    </source>
</evidence>
<evidence type="ECO:0000256" key="2">
    <source>
        <dbReference type="ARBA" id="ARBA00022741"/>
    </source>
</evidence>
<dbReference type="Gene3D" id="3.30.420.40">
    <property type="match status" value="3"/>
</dbReference>
<dbReference type="InterPro" id="IPR004753">
    <property type="entry name" value="MreB"/>
</dbReference>
<comment type="subunit">
    <text evidence="6">Forms polymers.</text>
</comment>
<evidence type="ECO:0000313" key="7">
    <source>
        <dbReference type="EMBL" id="SHG92628.1"/>
    </source>
</evidence>
<dbReference type="PANTHER" id="PTHR42749:SF1">
    <property type="entry name" value="CELL SHAPE-DETERMINING PROTEIN MREB"/>
    <property type="match status" value="1"/>
</dbReference>
<dbReference type="GO" id="GO:0005737">
    <property type="term" value="C:cytoplasm"/>
    <property type="evidence" value="ECO:0007669"/>
    <property type="project" value="UniProtKB-SubCell"/>
</dbReference>
<dbReference type="EMBL" id="FQWY01000018">
    <property type="protein sequence ID" value="SHG92628.1"/>
    <property type="molecule type" value="Genomic_DNA"/>
</dbReference>
<keyword evidence="8" id="KW-1185">Reference proteome</keyword>
<dbReference type="PRINTS" id="PR01652">
    <property type="entry name" value="SHAPEPROTEIN"/>
</dbReference>
<dbReference type="Proteomes" id="UP000242329">
    <property type="component" value="Unassembled WGS sequence"/>
</dbReference>
<dbReference type="InterPro" id="IPR056546">
    <property type="entry name" value="MreB_MamK-like"/>
</dbReference>
<dbReference type="PANTHER" id="PTHR42749">
    <property type="entry name" value="CELL SHAPE-DETERMINING PROTEIN MREB"/>
    <property type="match status" value="1"/>
</dbReference>
<keyword evidence="3 6" id="KW-0067">ATP-binding</keyword>
<dbReference type="SUPFAM" id="SSF53067">
    <property type="entry name" value="Actin-like ATPase domain"/>
    <property type="match status" value="2"/>
</dbReference>
<dbReference type="CDD" id="cd10225">
    <property type="entry name" value="ASKHA_NBD_MreB-like"/>
    <property type="match status" value="1"/>
</dbReference>
<dbReference type="NCBIfam" id="TIGR00904">
    <property type="entry name" value="mreB"/>
    <property type="match status" value="1"/>
</dbReference>
<dbReference type="NCBIfam" id="NF010539">
    <property type="entry name" value="PRK13927.1"/>
    <property type="match status" value="1"/>
</dbReference>
<feature type="binding site" evidence="6">
    <location>
        <begin position="205"/>
        <end position="208"/>
    </location>
    <ligand>
        <name>ATP</name>
        <dbReference type="ChEBI" id="CHEBI:30616"/>
    </ligand>
</feature>
<dbReference type="AlphaFoldDB" id="A0A1M5NT52"/>
<name>A0A1M5NT52_9FIRM</name>
<evidence type="ECO:0000256" key="4">
    <source>
        <dbReference type="ARBA" id="ARBA00022960"/>
    </source>
</evidence>
<comment type="subcellular location">
    <subcellularLocation>
        <location evidence="6">Cytoplasm</location>
    </subcellularLocation>
    <text evidence="6">Membrane-associated.</text>
</comment>
<proteinExistence type="inferred from homology"/>
<keyword evidence="4 6" id="KW-0133">Cell shape</keyword>
<dbReference type="RefSeq" id="WP_073091758.1">
    <property type="nucleotide sequence ID" value="NZ_FQWY01000018.1"/>
</dbReference>
<accession>A0A1M5NT52</accession>
<dbReference type="InterPro" id="IPR043129">
    <property type="entry name" value="ATPase_NBD"/>
</dbReference>
<feature type="binding site" evidence="6">
    <location>
        <begin position="287"/>
        <end position="290"/>
    </location>
    <ligand>
        <name>ATP</name>
        <dbReference type="ChEBI" id="CHEBI:30616"/>
    </ligand>
</feature>